<feature type="coiled-coil region" evidence="1">
    <location>
        <begin position="677"/>
        <end position="704"/>
    </location>
</feature>
<keyword evidence="3" id="KW-0378">Hydrolase</keyword>
<dbReference type="PANTHER" id="PTHR32114:SF2">
    <property type="entry name" value="ABC TRANSPORTER ABCH.3"/>
    <property type="match status" value="1"/>
</dbReference>
<evidence type="ECO:0000259" key="2">
    <source>
        <dbReference type="Pfam" id="PF13476"/>
    </source>
</evidence>
<evidence type="ECO:0000313" key="3">
    <source>
        <dbReference type="EMBL" id="SFG43501.1"/>
    </source>
</evidence>
<gene>
    <name evidence="3" type="ORF">SAMN05192565_103122</name>
</gene>
<dbReference type="Proteomes" id="UP000199229">
    <property type="component" value="Unassembled WGS sequence"/>
</dbReference>
<proteinExistence type="predicted"/>
<dbReference type="GO" id="GO:0004527">
    <property type="term" value="F:exonuclease activity"/>
    <property type="evidence" value="ECO:0007669"/>
    <property type="project" value="UniProtKB-KW"/>
</dbReference>
<keyword evidence="3" id="KW-0269">Exonuclease</keyword>
<dbReference type="STRING" id="582675.SAMN05192565_103122"/>
<dbReference type="SUPFAM" id="SSF52540">
    <property type="entry name" value="P-loop containing nucleoside triphosphate hydrolases"/>
    <property type="match status" value="1"/>
</dbReference>
<dbReference type="Pfam" id="PF13558">
    <property type="entry name" value="SbcC_Walker_B"/>
    <property type="match status" value="1"/>
</dbReference>
<organism evidence="3 4">
    <name type="scientific">Methylobacterium gossipiicola</name>
    <dbReference type="NCBI Taxonomy" id="582675"/>
    <lineage>
        <taxon>Bacteria</taxon>
        <taxon>Pseudomonadati</taxon>
        <taxon>Pseudomonadota</taxon>
        <taxon>Alphaproteobacteria</taxon>
        <taxon>Hyphomicrobiales</taxon>
        <taxon>Methylobacteriaceae</taxon>
        <taxon>Methylobacterium</taxon>
    </lineage>
</organism>
<keyword evidence="1" id="KW-0175">Coiled coil</keyword>
<feature type="coiled-coil region" evidence="1">
    <location>
        <begin position="467"/>
        <end position="501"/>
    </location>
</feature>
<dbReference type="RefSeq" id="WP_091969127.1">
    <property type="nucleotide sequence ID" value="NZ_FOPM01000003.1"/>
</dbReference>
<dbReference type="InterPro" id="IPR038729">
    <property type="entry name" value="Rad50/SbcC_AAA"/>
</dbReference>
<sequence length="1251" mass="129523">MRILAIRGENLASLAAPFDVDLAAGPIAATGIFAITGETGAGKSTILDALCLALYGRYPRVSSGRREEVPDPSGETVSSSDGRAILRRGAAQGWAEVDFVGQDGVAYRVRWETVRARGKADGRLQADRRTLHRLDDGSAVEGGKKTAVTAAVEALTDLTFEQFRRTVLLAQGEFDTFLLAPETERGELLEKITGTGIYTEISKRVHAGTEAERAALKVLETRRDAIGLLDAEARAGLVAEGAAVASLVSELSERQAALKAALDGAARLAEARLQVAAAEARLAEVRTAEAAAAADRLRLGELDAVEPLRGACEAVATTRSEVEAASIALTAAQAGLAEAETGAAVTAEVHSRAKAADEAAEAGFKAFGPVWSEAAKLDADILQAAREAERAEGEAAAASRTAEGAAASLSDLARRHGAAEAARAEVAARHEADTGGAYLAARADEVAGLFSKRATLRTQLAATVLERDRAQAEAERGTRVIAEAEAQIREAREARDQTLARRGERLAALAALGEAAARARAVALDGLSESVREALPLARRHAEALRNGIAAEAAQEAAAEAGRVAEAEAEAARTREAEAMGARREVAALAERAEASVSERAAHLRSLLVPGEACPVCGGTEHPHAHSDDSLTRHAEAMRTRRAELDVAVAEASDARTRAAGAGAAAAARQAEAVRARDAAQSSRDEAERAYAALREALAAAGTEAGIAQPVPTALGPDAAEALTAVATAARETRALLAKTLDTAETLRSDIEALGRAAEAAGARMEAGQASVTEAHTLLQAAALAAEGARTRTDALAEQIEAVGRAVAPALNAAGLTLADLDRDGPLATRAVAAAAQAHRALGERRRALEGEVHTLAEAKAGATVALTGATTLRDSTRATLEARSATLAALRAQRAPLLDGEETGAHRTRINESRLAAQQALKAATEAQGVAVATLAGARSTLTHAAAHRDAALARHAAARDAFAAACGERGPEAVTALLAQDPAIRAGLRQAADGRDRDLRDAATALATRMADRDAQEAGPEIDVMAVRAEAEAGAEAIANHQQRLGAIAADLARDDAARAQAAGLGAEIAAARTEFETWEAVNEAIGSSSGDKFRRFAQGVTLEHLVHLANAQLATLSPRYRLARGAGADLALHVLDRDMGDQLRATRSLSGGERFLVSLALALALSGLEGRDSFVDTLFIDEGFGSLDAETLDLAVDALETLQGRGRKVGVITHVAAMIDRIAVQVRVEKRGNGRSVVRVVDGGMPTI</sequence>
<name>A0A1I2S0G9_9HYPH</name>
<protein>
    <submittedName>
        <fullName evidence="3">Exonuclease SbcC</fullName>
    </submittedName>
</protein>
<dbReference type="EMBL" id="FOPM01000003">
    <property type="protein sequence ID" value="SFG43501.1"/>
    <property type="molecule type" value="Genomic_DNA"/>
</dbReference>
<keyword evidence="3" id="KW-0540">Nuclease</keyword>
<dbReference type="OrthoDB" id="9795626at2"/>
<dbReference type="Pfam" id="PF13476">
    <property type="entry name" value="AAA_23"/>
    <property type="match status" value="1"/>
</dbReference>
<dbReference type="Gene3D" id="3.40.50.300">
    <property type="entry name" value="P-loop containing nucleotide triphosphate hydrolases"/>
    <property type="match status" value="2"/>
</dbReference>
<dbReference type="GO" id="GO:0006302">
    <property type="term" value="P:double-strand break repair"/>
    <property type="evidence" value="ECO:0007669"/>
    <property type="project" value="InterPro"/>
</dbReference>
<evidence type="ECO:0000256" key="1">
    <source>
        <dbReference type="SAM" id="Coils"/>
    </source>
</evidence>
<reference evidence="4" key="1">
    <citation type="submission" date="2016-10" db="EMBL/GenBank/DDBJ databases">
        <authorList>
            <person name="Varghese N."/>
            <person name="Submissions S."/>
        </authorList>
    </citation>
    <scope>NUCLEOTIDE SEQUENCE [LARGE SCALE GENOMIC DNA]</scope>
    <source>
        <strain evidence="4">Gh-105</strain>
    </source>
</reference>
<keyword evidence="4" id="KW-1185">Reference proteome</keyword>
<dbReference type="AlphaFoldDB" id="A0A1I2S0G9"/>
<dbReference type="GO" id="GO:0016887">
    <property type="term" value="F:ATP hydrolysis activity"/>
    <property type="evidence" value="ECO:0007669"/>
    <property type="project" value="InterPro"/>
</dbReference>
<dbReference type="InterPro" id="IPR027417">
    <property type="entry name" value="P-loop_NTPase"/>
</dbReference>
<accession>A0A1I2S0G9</accession>
<evidence type="ECO:0000313" key="4">
    <source>
        <dbReference type="Proteomes" id="UP000199229"/>
    </source>
</evidence>
<feature type="coiled-coil region" evidence="1">
    <location>
        <begin position="374"/>
        <end position="401"/>
    </location>
</feature>
<feature type="domain" description="Rad50/SbcC-type AAA" evidence="2">
    <location>
        <begin position="7"/>
        <end position="193"/>
    </location>
</feature>
<dbReference type="PANTHER" id="PTHR32114">
    <property type="entry name" value="ABC TRANSPORTER ABCH.3"/>
    <property type="match status" value="1"/>
</dbReference>